<evidence type="ECO:0000259" key="1">
    <source>
        <dbReference type="Pfam" id="PF22548"/>
    </source>
</evidence>
<reference evidence="2 3" key="1">
    <citation type="submission" date="2018-12" db="EMBL/GenBank/DDBJ databases">
        <title>Lysinibacillus antri sp. nov., isolated from a cave soil.</title>
        <authorList>
            <person name="Narsing Rao M.P."/>
            <person name="Zhang H."/>
            <person name="Dong Z.-Y."/>
            <person name="Niu X.-K."/>
            <person name="Zhang K."/>
            <person name="Fang B.-Z."/>
            <person name="Kang Y.-Q."/>
            <person name="Xiao M."/>
            <person name="Li W.-J."/>
        </authorList>
    </citation>
    <scope>NUCLEOTIDE SEQUENCE [LARGE SCALE GENOMIC DNA]</scope>
    <source>
        <strain evidence="2 3">SYSU K30002</strain>
    </source>
</reference>
<gene>
    <name evidence="2" type="ORF">EK386_12945</name>
</gene>
<comment type="caution">
    <text evidence="2">The sequence shown here is derived from an EMBL/GenBank/DDBJ whole genome shotgun (WGS) entry which is preliminary data.</text>
</comment>
<evidence type="ECO:0000313" key="2">
    <source>
        <dbReference type="EMBL" id="RUL51110.1"/>
    </source>
</evidence>
<dbReference type="AlphaFoldDB" id="A0A432LAL6"/>
<protein>
    <recommendedName>
        <fullName evidence="1">TOTE conflict system primase domain-containing protein</fullName>
    </recommendedName>
</protein>
<organism evidence="2 3">
    <name type="scientific">Lysinibacillus antri</name>
    <dbReference type="NCBI Taxonomy" id="2498145"/>
    <lineage>
        <taxon>Bacteria</taxon>
        <taxon>Bacillati</taxon>
        <taxon>Bacillota</taxon>
        <taxon>Bacilli</taxon>
        <taxon>Bacillales</taxon>
        <taxon>Bacillaceae</taxon>
        <taxon>Lysinibacillus</taxon>
    </lineage>
</organism>
<dbReference type="Pfam" id="PF22548">
    <property type="entry name" value="AEP-TOTE"/>
    <property type="match status" value="1"/>
</dbReference>
<name>A0A432LAL6_9BACI</name>
<dbReference type="InterPro" id="IPR054347">
    <property type="entry name" value="TOTE_primase"/>
</dbReference>
<evidence type="ECO:0000313" key="3">
    <source>
        <dbReference type="Proteomes" id="UP000287910"/>
    </source>
</evidence>
<accession>A0A432LAL6</accession>
<feature type="domain" description="TOTE conflict system primase" evidence="1">
    <location>
        <begin position="2"/>
        <end position="152"/>
    </location>
</feature>
<dbReference type="SUPFAM" id="SSF56747">
    <property type="entry name" value="Prim-pol domain"/>
    <property type="match status" value="1"/>
</dbReference>
<proteinExistence type="predicted"/>
<sequence>MIQRHLDGKTTYGIFNGNTVNKFITFDIDYADDSAMARWATFNIIQALESEFNIRSSDIHVSFSGNKGYHVDLYFDKAIKADDAKSFYERVINTAGLPSEKVEFRPSYTQAVKLPLGIHQKTGKRCWFVDRETLEPIESFDYLNDVASMDHSLILDALIDLSPEQEAEFHKVVERTDIDVNVVTHQKAQQKVIDIINAGQLLHSNSRHETTLLLATFCNTQGYAEDEAVSLIMDILHNTPSDYFSEGSKPEFWRREAERIVKRAFDCNYQLGNENKPVTVYKSEILAVLSVGTFRQKQLAYAMLMTSKRYGNTFYLTVNTAMRMLGTTSRETVQNAIEKLIEVGFIEYVRKGELDMAQSKVRGHPFYKPNRYRILIEKPKADERSIDVTAEQSLVDVSFQLFDTRELKRIIKRSEFGGRWAR</sequence>
<dbReference type="EMBL" id="RYYR01000017">
    <property type="protein sequence ID" value="RUL51110.1"/>
    <property type="molecule type" value="Genomic_DNA"/>
</dbReference>
<dbReference type="Proteomes" id="UP000287910">
    <property type="component" value="Unassembled WGS sequence"/>
</dbReference>
<dbReference type="Gene3D" id="3.90.920.10">
    <property type="entry name" value="DNA primase, PRIM domain"/>
    <property type="match status" value="1"/>
</dbReference>
<keyword evidence="3" id="KW-1185">Reference proteome</keyword>